<keyword evidence="4" id="KW-0964">Secreted</keyword>
<keyword evidence="6 10" id="KW-0879">Wnt signaling pathway</keyword>
<evidence type="ECO:0000256" key="1">
    <source>
        <dbReference type="ARBA" id="ARBA00004498"/>
    </source>
</evidence>
<dbReference type="AlphaFoldDB" id="E5LCI5"/>
<dbReference type="Pfam" id="PF00110">
    <property type="entry name" value="wnt"/>
    <property type="match status" value="1"/>
</dbReference>
<evidence type="ECO:0000256" key="5">
    <source>
        <dbReference type="ARBA" id="ARBA00022530"/>
    </source>
</evidence>
<evidence type="ECO:0000256" key="6">
    <source>
        <dbReference type="ARBA" id="ARBA00022687"/>
    </source>
</evidence>
<dbReference type="GO" id="GO:0045165">
    <property type="term" value="P:cell fate commitment"/>
    <property type="evidence" value="ECO:0007669"/>
    <property type="project" value="TreeGrafter"/>
</dbReference>
<keyword evidence="3 10" id="KW-0217">Developmental protein</keyword>
<dbReference type="GO" id="GO:0005615">
    <property type="term" value="C:extracellular space"/>
    <property type="evidence" value="ECO:0007669"/>
    <property type="project" value="TreeGrafter"/>
</dbReference>
<dbReference type="GO" id="GO:0005109">
    <property type="term" value="F:frizzled binding"/>
    <property type="evidence" value="ECO:0007669"/>
    <property type="project" value="TreeGrafter"/>
</dbReference>
<dbReference type="Gene3D" id="3.30.2460.20">
    <property type="match status" value="1"/>
</dbReference>
<dbReference type="CDD" id="cd19338">
    <property type="entry name" value="Wnt_Wnt6"/>
    <property type="match status" value="1"/>
</dbReference>
<dbReference type="InterPro" id="IPR043158">
    <property type="entry name" value="Wnt_C"/>
</dbReference>
<evidence type="ECO:0000256" key="3">
    <source>
        <dbReference type="ARBA" id="ARBA00022473"/>
    </source>
</evidence>
<evidence type="ECO:0000256" key="4">
    <source>
        <dbReference type="ARBA" id="ARBA00022525"/>
    </source>
</evidence>
<keyword evidence="7" id="KW-1015">Disulfide bond</keyword>
<dbReference type="PANTHER" id="PTHR12027">
    <property type="entry name" value="WNT RELATED"/>
    <property type="match status" value="1"/>
</dbReference>
<comment type="function">
    <text evidence="10">Ligand for members of the frizzled family of seven transmembrane receptors.</text>
</comment>
<dbReference type="InterPro" id="IPR009143">
    <property type="entry name" value="Wnt6"/>
</dbReference>
<evidence type="ECO:0000313" key="11">
    <source>
        <dbReference type="EMBL" id="ADR81922.1"/>
    </source>
</evidence>
<dbReference type="InterPro" id="IPR005817">
    <property type="entry name" value="Wnt"/>
</dbReference>
<dbReference type="PANTHER" id="PTHR12027:SF72">
    <property type="entry name" value="PROTEIN WNT-6"/>
    <property type="match status" value="1"/>
</dbReference>
<dbReference type="SMART" id="SM00097">
    <property type="entry name" value="WNT1"/>
    <property type="match status" value="1"/>
</dbReference>
<proteinExistence type="evidence at transcript level"/>
<evidence type="ECO:0000256" key="9">
    <source>
        <dbReference type="ARBA" id="ARBA00023288"/>
    </source>
</evidence>
<evidence type="ECO:0000256" key="7">
    <source>
        <dbReference type="ARBA" id="ARBA00023157"/>
    </source>
</evidence>
<evidence type="ECO:0000256" key="10">
    <source>
        <dbReference type="RuleBase" id="RU003500"/>
    </source>
</evidence>
<dbReference type="PROSITE" id="PS51257">
    <property type="entry name" value="PROKAR_LIPOPROTEIN"/>
    <property type="match status" value="1"/>
</dbReference>
<dbReference type="GO" id="GO:0060070">
    <property type="term" value="P:canonical Wnt signaling pathway"/>
    <property type="evidence" value="ECO:0007669"/>
    <property type="project" value="TreeGrafter"/>
</dbReference>
<organism evidence="11">
    <name type="scientific">Platynereis dumerilii</name>
    <name type="common">Dumeril's clam worm</name>
    <dbReference type="NCBI Taxonomy" id="6359"/>
    <lineage>
        <taxon>Eukaryota</taxon>
        <taxon>Metazoa</taxon>
        <taxon>Spiralia</taxon>
        <taxon>Lophotrochozoa</taxon>
        <taxon>Annelida</taxon>
        <taxon>Polychaeta</taxon>
        <taxon>Errantia</taxon>
        <taxon>Phyllodocida</taxon>
        <taxon>Nereididae</taxon>
        <taxon>Platynereis</taxon>
    </lineage>
</organism>
<dbReference type="EMBL" id="HQ413681">
    <property type="protein sequence ID" value="ADR81922.1"/>
    <property type="molecule type" value="mRNA"/>
</dbReference>
<sequence length="353" mass="40284">MRKESVTSIIFCSLLLSCPLRIIGFWWALGSPLAMDPNNICRKSRRFNNPRHRQICRYEPDVIRQAVNGVRMALDECQVQFRDRRWNCSLVPKSFNRILRKDTRETAFVYALTAAGVLYSITHACSTGQSMQCSCDASVRDRRNDGSFEWGGCSDNVRFGYQKTRDLLDVVRKRRKNKKGRRKRNDITTLVRMHNNKAGRLAVRNHVRKVCKCHGLSGSCTLETCWLKMPRIHSIGRHLKQKFDGATMMFGSNDGKSLIPSGTSTPPDGEDLVYTTQSPDFCRVDKKQGSLGTHGRRCNPKSKALDGCELMCCGRGYIKSLRKSLQNCQCRLVWCCQVICKTCTKVETIYNCR</sequence>
<gene>
    <name evidence="11" type="primary">wnt6</name>
</gene>
<dbReference type="FunFam" id="3.30.2460.20:FF:000001">
    <property type="entry name" value="Wnt homolog"/>
    <property type="match status" value="1"/>
</dbReference>
<name>E5LCI5_PLADU</name>
<accession>E5LCI5</accession>
<evidence type="ECO:0000256" key="2">
    <source>
        <dbReference type="ARBA" id="ARBA00005683"/>
    </source>
</evidence>
<dbReference type="PRINTS" id="PR01349">
    <property type="entry name" value="WNTPROTEIN"/>
</dbReference>
<keyword evidence="9" id="KW-0449">Lipoprotein</keyword>
<dbReference type="InterPro" id="IPR018161">
    <property type="entry name" value="Wnt_CS"/>
</dbReference>
<dbReference type="SMR" id="E5LCI5"/>
<keyword evidence="5" id="KW-0272">Extracellular matrix</keyword>
<protein>
    <recommendedName>
        <fullName evidence="10">Protein Wnt</fullName>
    </recommendedName>
</protein>
<reference evidence="11" key="1">
    <citation type="journal article" date="2010" name="BMC Evol. Biol.">
        <title>Conservation, loss, and redeployment of Wnt ligands in protostomes: implications for understanding the evolution of segment formation.</title>
        <authorList>
            <person name="Janssen R."/>
            <person name="Le Gouar M."/>
            <person name="Pechmann M."/>
            <person name="Poulin F."/>
            <person name="Bolognesi R."/>
            <person name="Schwager E.E."/>
            <person name="Hopfen C."/>
            <person name="Colbourne J.K."/>
            <person name="Budd G.E."/>
            <person name="Brown S.J."/>
            <person name="Prpic N.M."/>
            <person name="Kosiol C."/>
            <person name="Vervoort M."/>
            <person name="Damen W.G."/>
            <person name="Balavoine G."/>
            <person name="McGregor A.P."/>
        </authorList>
    </citation>
    <scope>NUCLEOTIDE SEQUENCE</scope>
</reference>
<comment type="subcellular location">
    <subcellularLocation>
        <location evidence="1 10">Secreted</location>
        <location evidence="1 10">Extracellular space</location>
        <location evidence="1 10">Extracellular matrix</location>
    </subcellularLocation>
</comment>
<keyword evidence="8" id="KW-0325">Glycoprotein</keyword>
<dbReference type="PROSITE" id="PS00246">
    <property type="entry name" value="WNT1"/>
    <property type="match status" value="1"/>
</dbReference>
<comment type="similarity">
    <text evidence="2 10">Belongs to the Wnt family.</text>
</comment>
<dbReference type="GO" id="GO:0005125">
    <property type="term" value="F:cytokine activity"/>
    <property type="evidence" value="ECO:0007669"/>
    <property type="project" value="TreeGrafter"/>
</dbReference>
<evidence type="ECO:0000256" key="8">
    <source>
        <dbReference type="ARBA" id="ARBA00023180"/>
    </source>
</evidence>
<dbReference type="GO" id="GO:0030182">
    <property type="term" value="P:neuron differentiation"/>
    <property type="evidence" value="ECO:0007669"/>
    <property type="project" value="TreeGrafter"/>
</dbReference>